<protein>
    <submittedName>
        <fullName evidence="1">Galactose mutarotase-like enzyme</fullName>
    </submittedName>
</protein>
<dbReference type="InterPro" id="IPR011013">
    <property type="entry name" value="Gal_mutarotase_sf_dom"/>
</dbReference>
<dbReference type="EMBL" id="JACHFQ010000001">
    <property type="protein sequence ID" value="MBB5225166.1"/>
    <property type="molecule type" value="Genomic_DNA"/>
</dbReference>
<dbReference type="GO" id="GO:0030246">
    <property type="term" value="F:carbohydrate binding"/>
    <property type="evidence" value="ECO:0007669"/>
    <property type="project" value="InterPro"/>
</dbReference>
<evidence type="ECO:0000313" key="1">
    <source>
        <dbReference type="EMBL" id="MBB5225166.1"/>
    </source>
</evidence>
<dbReference type="Proteomes" id="UP000518887">
    <property type="component" value="Unassembled WGS sequence"/>
</dbReference>
<dbReference type="Gene3D" id="2.70.98.10">
    <property type="match status" value="1"/>
</dbReference>
<accession>A0A7W8LL82</accession>
<keyword evidence="2" id="KW-1185">Reference proteome</keyword>
<sequence length="308" mass="34287">MTITLKNSNYQVVLNTHGAEITSFQSVKDGTKYVFEGPESVWKFHAPVLFPHVGRIKDGFYTYGDTEYNLVNNGMSRDLEHNIIEESETSATFELTESPETAGKFPWKFSLKTHYELKENGLVFTTTVTNTDSKTMLFSVGSHTAFCCPRNTDPAGTTNADYQYEFERREPLTTVLLNDQAQLAVDEEGTAPCTKPYGEKEAGIIPITDQGFGNGHFFTAFKSNWVGLRNKKDGSLIKVNCFGYPYLMVWQGGKGSEGAAGNGFNCIEPWYGLPDAENTEHEWEEKAGLIALEPGKSFTADQSITIEK</sequence>
<dbReference type="PANTHER" id="PTHR11122:SF13">
    <property type="entry name" value="GLUCOSE-6-PHOSPHATE 1-EPIMERASE"/>
    <property type="match status" value="1"/>
</dbReference>
<dbReference type="PANTHER" id="PTHR11122">
    <property type="entry name" value="APOSPORY-ASSOCIATED PROTEIN C-RELATED"/>
    <property type="match status" value="1"/>
</dbReference>
<dbReference type="RefSeq" id="WP_184657142.1">
    <property type="nucleotide sequence ID" value="NZ_CP031518.1"/>
</dbReference>
<proteinExistence type="predicted"/>
<reference evidence="1 2" key="1">
    <citation type="submission" date="2020-08" db="EMBL/GenBank/DDBJ databases">
        <title>Genomic Encyclopedia of Type Strains, Phase IV (KMG-IV): sequencing the most valuable type-strain genomes for metagenomic binning, comparative biology and taxonomic classification.</title>
        <authorList>
            <person name="Goeker M."/>
        </authorList>
    </citation>
    <scope>NUCLEOTIDE SEQUENCE [LARGE SCALE GENOMIC DNA]</scope>
    <source>
        <strain evidence="1 2">DSM 103462</strain>
    </source>
</reference>
<organism evidence="1 2">
    <name type="scientific">Treponema ruminis</name>
    <dbReference type="NCBI Taxonomy" id="744515"/>
    <lineage>
        <taxon>Bacteria</taxon>
        <taxon>Pseudomonadati</taxon>
        <taxon>Spirochaetota</taxon>
        <taxon>Spirochaetia</taxon>
        <taxon>Spirochaetales</taxon>
        <taxon>Treponemataceae</taxon>
        <taxon>Treponema</taxon>
    </lineage>
</organism>
<dbReference type="GO" id="GO:0016853">
    <property type="term" value="F:isomerase activity"/>
    <property type="evidence" value="ECO:0007669"/>
    <property type="project" value="InterPro"/>
</dbReference>
<gene>
    <name evidence="1" type="ORF">HNP76_000506</name>
</gene>
<dbReference type="GO" id="GO:0005975">
    <property type="term" value="P:carbohydrate metabolic process"/>
    <property type="evidence" value="ECO:0007669"/>
    <property type="project" value="InterPro"/>
</dbReference>
<dbReference type="InterPro" id="IPR014718">
    <property type="entry name" value="GH-type_carb-bd"/>
</dbReference>
<dbReference type="AlphaFoldDB" id="A0A7W8LL82"/>
<dbReference type="SUPFAM" id="SSF74650">
    <property type="entry name" value="Galactose mutarotase-like"/>
    <property type="match status" value="1"/>
</dbReference>
<dbReference type="InterPro" id="IPR008183">
    <property type="entry name" value="Aldose_1/G6P_1-epimerase"/>
</dbReference>
<name>A0A7W8LL82_9SPIR</name>
<dbReference type="Pfam" id="PF01263">
    <property type="entry name" value="Aldose_epim"/>
    <property type="match status" value="1"/>
</dbReference>
<comment type="caution">
    <text evidence="1">The sequence shown here is derived from an EMBL/GenBank/DDBJ whole genome shotgun (WGS) entry which is preliminary data.</text>
</comment>
<evidence type="ECO:0000313" key="2">
    <source>
        <dbReference type="Proteomes" id="UP000518887"/>
    </source>
</evidence>